<organism evidence="1 2">
    <name type="scientific">Sorangium cellulosum</name>
    <name type="common">Polyangium cellulosum</name>
    <dbReference type="NCBI Taxonomy" id="56"/>
    <lineage>
        <taxon>Bacteria</taxon>
        <taxon>Pseudomonadati</taxon>
        <taxon>Myxococcota</taxon>
        <taxon>Polyangia</taxon>
        <taxon>Polyangiales</taxon>
        <taxon>Polyangiaceae</taxon>
        <taxon>Sorangium</taxon>
    </lineage>
</organism>
<reference evidence="1 2" key="1">
    <citation type="submission" date="2014-02" db="EMBL/GenBank/DDBJ databases">
        <title>The small core and large imbalanced accessory genome model reveals a collaborative survival strategy of Sorangium cellulosum strains in nature.</title>
        <authorList>
            <person name="Han K."/>
            <person name="Peng R."/>
            <person name="Blom J."/>
            <person name="Li Y.-Z."/>
        </authorList>
    </citation>
    <scope>NUCLEOTIDE SEQUENCE [LARGE SCALE GENOMIC DNA]</scope>
    <source>
        <strain evidence="1 2">So0007-03</strain>
    </source>
</reference>
<evidence type="ECO:0000313" key="1">
    <source>
        <dbReference type="EMBL" id="KYG10462.1"/>
    </source>
</evidence>
<comment type="caution">
    <text evidence="1">The sequence shown here is derived from an EMBL/GenBank/DDBJ whole genome shotgun (WGS) entry which is preliminary data.</text>
</comment>
<dbReference type="EMBL" id="JEME01000320">
    <property type="protein sequence ID" value="KYG10462.1"/>
    <property type="molecule type" value="Genomic_DNA"/>
</dbReference>
<evidence type="ECO:0000313" key="2">
    <source>
        <dbReference type="Proteomes" id="UP000075502"/>
    </source>
</evidence>
<protein>
    <submittedName>
        <fullName evidence="1">Uncharacterized protein</fullName>
    </submittedName>
</protein>
<name>A0A150U0I0_SORCE</name>
<gene>
    <name evidence="1" type="ORF">BE21_11805</name>
</gene>
<dbReference type="Proteomes" id="UP000075502">
    <property type="component" value="Unassembled WGS sequence"/>
</dbReference>
<proteinExistence type="predicted"/>
<accession>A0A150U0I0</accession>
<dbReference type="AlphaFoldDB" id="A0A150U0I0"/>
<sequence length="95" mass="10085">MTESSSPRVVFDNNLLFGSCPNKTGIRIEASDVTVLGGEVVGCNEECAVQGKSVQQVCWRAGPEDNTLFYPVGNVVSGVIATDTSEPEIADCPYD</sequence>